<organism evidence="2 3">
    <name type="scientific">Maricaulis salignorans</name>
    <dbReference type="NCBI Taxonomy" id="144026"/>
    <lineage>
        <taxon>Bacteria</taxon>
        <taxon>Pseudomonadati</taxon>
        <taxon>Pseudomonadota</taxon>
        <taxon>Alphaproteobacteria</taxon>
        <taxon>Maricaulales</taxon>
        <taxon>Maricaulaceae</taxon>
        <taxon>Maricaulis</taxon>
    </lineage>
</organism>
<dbReference type="PANTHER" id="PTHR38011:SF2">
    <property type="entry name" value="BIFUNCTIONAL DEAMINASE-REDUCTASE DOMAIN PROTEIN"/>
    <property type="match status" value="1"/>
</dbReference>
<evidence type="ECO:0000313" key="2">
    <source>
        <dbReference type="EMBL" id="SDL80883.1"/>
    </source>
</evidence>
<proteinExistence type="predicted"/>
<keyword evidence="3" id="KW-1185">Reference proteome</keyword>
<dbReference type="OrthoDB" id="7342392at2"/>
<evidence type="ECO:0000313" key="3">
    <source>
        <dbReference type="Proteomes" id="UP000199759"/>
    </source>
</evidence>
<reference evidence="2 3" key="1">
    <citation type="submission" date="2016-10" db="EMBL/GenBank/DDBJ databases">
        <authorList>
            <person name="de Groot N.N."/>
        </authorList>
    </citation>
    <scope>NUCLEOTIDE SEQUENCE [LARGE SCALE GENOMIC DNA]</scope>
    <source>
        <strain evidence="2 3">DSM 16077</strain>
    </source>
</reference>
<dbReference type="PANTHER" id="PTHR38011">
    <property type="entry name" value="DIHYDROFOLATE REDUCTASE FAMILY PROTEIN (AFU_ORTHOLOGUE AFUA_8G06820)"/>
    <property type="match status" value="1"/>
</dbReference>
<feature type="domain" description="Bacterial bifunctional deaminase-reductase C-terminal" evidence="1">
    <location>
        <begin position="9"/>
        <end position="184"/>
    </location>
</feature>
<dbReference type="InterPro" id="IPR024072">
    <property type="entry name" value="DHFR-like_dom_sf"/>
</dbReference>
<dbReference type="Gene3D" id="3.40.430.10">
    <property type="entry name" value="Dihydrofolate Reductase, subunit A"/>
    <property type="match status" value="1"/>
</dbReference>
<dbReference type="InterPro" id="IPR050765">
    <property type="entry name" value="Riboflavin_Biosynth_HTPR"/>
</dbReference>
<sequence length="204" mass="21477">MRHIKIIEHISLDGVIQAPGGPGEDYEGGFEHGGWAFPHFDPAIGEAIDAAQGGGFDLLLGRRTYDIFANYWPNQTGPMADTLNGARKFVATHRPDSLDWGPAKALGADIIEGIARVKAASGPDLIVWGSSTLTPLLIEQGLADEVLLLVFPVLLGTGKRLFSDRVAPSELGLVDTKTAASGVIISTYKPAGALRTGSFADAAD</sequence>
<dbReference type="Pfam" id="PF01872">
    <property type="entry name" value="RibD_C"/>
    <property type="match status" value="1"/>
</dbReference>
<name>A0A1G9N3D4_9PROT</name>
<gene>
    <name evidence="2" type="ORF">SAMN04488568_102201</name>
</gene>
<dbReference type="AlphaFoldDB" id="A0A1G9N3D4"/>
<dbReference type="EMBL" id="FNHG01000002">
    <property type="protein sequence ID" value="SDL80883.1"/>
    <property type="molecule type" value="Genomic_DNA"/>
</dbReference>
<dbReference type="Proteomes" id="UP000199759">
    <property type="component" value="Unassembled WGS sequence"/>
</dbReference>
<protein>
    <submittedName>
        <fullName evidence="2">Dihydrofolate reductase</fullName>
    </submittedName>
</protein>
<evidence type="ECO:0000259" key="1">
    <source>
        <dbReference type="Pfam" id="PF01872"/>
    </source>
</evidence>
<accession>A0A1G9N3D4</accession>
<dbReference type="SUPFAM" id="SSF53597">
    <property type="entry name" value="Dihydrofolate reductase-like"/>
    <property type="match status" value="1"/>
</dbReference>
<dbReference type="RefSeq" id="WP_091766396.1">
    <property type="nucleotide sequence ID" value="NZ_FNHG01000002.1"/>
</dbReference>
<dbReference type="InterPro" id="IPR002734">
    <property type="entry name" value="RibDG_C"/>
</dbReference>
<dbReference type="STRING" id="144026.SAMN04488568_102201"/>
<dbReference type="GO" id="GO:0008703">
    <property type="term" value="F:5-amino-6-(5-phosphoribosylamino)uracil reductase activity"/>
    <property type="evidence" value="ECO:0007669"/>
    <property type="project" value="InterPro"/>
</dbReference>
<dbReference type="GO" id="GO:0009231">
    <property type="term" value="P:riboflavin biosynthetic process"/>
    <property type="evidence" value="ECO:0007669"/>
    <property type="project" value="InterPro"/>
</dbReference>